<dbReference type="SMART" id="SM00346">
    <property type="entry name" value="HTH_ICLR"/>
    <property type="match status" value="1"/>
</dbReference>
<keyword evidence="3" id="KW-0804">Transcription</keyword>
<proteinExistence type="predicted"/>
<dbReference type="GO" id="GO:0045892">
    <property type="term" value="P:negative regulation of DNA-templated transcription"/>
    <property type="evidence" value="ECO:0007669"/>
    <property type="project" value="TreeGrafter"/>
</dbReference>
<dbReference type="Pfam" id="PF09339">
    <property type="entry name" value="HTH_IclR"/>
    <property type="match status" value="1"/>
</dbReference>
<evidence type="ECO:0000259" key="4">
    <source>
        <dbReference type="PROSITE" id="PS51078"/>
    </source>
</evidence>
<dbReference type="EMBL" id="QKNX01000002">
    <property type="protein sequence ID" value="TKR26167.1"/>
    <property type="molecule type" value="Genomic_DNA"/>
</dbReference>
<dbReference type="AlphaFoldDB" id="A0A4U5JER1"/>
<evidence type="ECO:0000256" key="1">
    <source>
        <dbReference type="ARBA" id="ARBA00023015"/>
    </source>
</evidence>
<dbReference type="InterPro" id="IPR036388">
    <property type="entry name" value="WH-like_DNA-bd_sf"/>
</dbReference>
<protein>
    <submittedName>
        <fullName evidence="5">IclR family transcriptional regulator</fullName>
    </submittedName>
</protein>
<dbReference type="OrthoDB" id="14763at2157"/>
<dbReference type="InterPro" id="IPR005471">
    <property type="entry name" value="Tscrpt_reg_IclR_N"/>
</dbReference>
<dbReference type="InterPro" id="IPR029016">
    <property type="entry name" value="GAF-like_dom_sf"/>
</dbReference>
<comment type="caution">
    <text evidence="5">The sequence shown here is derived from an EMBL/GenBank/DDBJ whole genome shotgun (WGS) entry which is preliminary data.</text>
</comment>
<dbReference type="Proteomes" id="UP000308037">
    <property type="component" value="Unassembled WGS sequence"/>
</dbReference>
<feature type="domain" description="IclR-ED" evidence="4">
    <location>
        <begin position="67"/>
        <end position="251"/>
    </location>
</feature>
<evidence type="ECO:0000313" key="6">
    <source>
        <dbReference type="Proteomes" id="UP000308037"/>
    </source>
</evidence>
<evidence type="ECO:0000313" key="5">
    <source>
        <dbReference type="EMBL" id="TKR26167.1"/>
    </source>
</evidence>
<keyword evidence="1" id="KW-0805">Transcription regulation</keyword>
<evidence type="ECO:0000256" key="3">
    <source>
        <dbReference type="ARBA" id="ARBA00023163"/>
    </source>
</evidence>
<dbReference type="Pfam" id="PF01614">
    <property type="entry name" value="IclR_C"/>
    <property type="match status" value="1"/>
</dbReference>
<dbReference type="InterPro" id="IPR036390">
    <property type="entry name" value="WH_DNA-bd_sf"/>
</dbReference>
<dbReference type="PANTHER" id="PTHR30136">
    <property type="entry name" value="HELIX-TURN-HELIX TRANSCRIPTIONAL REGULATOR, ICLR FAMILY"/>
    <property type="match status" value="1"/>
</dbReference>
<keyword evidence="2" id="KW-0238">DNA-binding</keyword>
<reference evidence="5 6" key="1">
    <citation type="submission" date="2019-04" db="EMBL/GenBank/DDBJ databases">
        <title>Natronomonas sp. F20-122 a newhaloarchaeon isolated from a saline saltern of Isla Bacuta, Huelva, Spain.</title>
        <authorList>
            <person name="Duran-Viseras A."/>
            <person name="Sanchez-Porro C."/>
            <person name="Ventosa A."/>
        </authorList>
    </citation>
    <scope>NUCLEOTIDE SEQUENCE [LARGE SCALE GENOMIC DNA]</scope>
    <source>
        <strain evidence="5 6">F20-122</strain>
    </source>
</reference>
<dbReference type="SUPFAM" id="SSF46785">
    <property type="entry name" value="Winged helix' DNA-binding domain"/>
    <property type="match status" value="1"/>
</dbReference>
<keyword evidence="6" id="KW-1185">Reference proteome</keyword>
<name>A0A4U5JER1_9EURY</name>
<dbReference type="RefSeq" id="WP_137276083.1">
    <property type="nucleotide sequence ID" value="NZ_QKNX01000002.1"/>
</dbReference>
<dbReference type="InterPro" id="IPR050707">
    <property type="entry name" value="HTH_MetabolicPath_Reg"/>
</dbReference>
<dbReference type="GO" id="GO:0003700">
    <property type="term" value="F:DNA-binding transcription factor activity"/>
    <property type="evidence" value="ECO:0007669"/>
    <property type="project" value="TreeGrafter"/>
</dbReference>
<accession>A0A4U5JER1</accession>
<dbReference type="PROSITE" id="PS51078">
    <property type="entry name" value="ICLR_ED"/>
    <property type="match status" value="1"/>
</dbReference>
<gene>
    <name evidence="5" type="ORF">DM868_06650</name>
</gene>
<evidence type="ECO:0000256" key="2">
    <source>
        <dbReference type="ARBA" id="ARBA00023125"/>
    </source>
</evidence>
<organism evidence="5 6">
    <name type="scientific">Natronomonas salsuginis</name>
    <dbReference type="NCBI Taxonomy" id="2217661"/>
    <lineage>
        <taxon>Archaea</taxon>
        <taxon>Methanobacteriati</taxon>
        <taxon>Methanobacteriota</taxon>
        <taxon>Stenosarchaea group</taxon>
        <taxon>Halobacteria</taxon>
        <taxon>Halobacteriales</taxon>
        <taxon>Natronomonadaceae</taxon>
        <taxon>Natronomonas</taxon>
    </lineage>
</organism>
<dbReference type="PANTHER" id="PTHR30136:SF35">
    <property type="entry name" value="HTH-TYPE TRANSCRIPTIONAL REGULATOR RV1719"/>
    <property type="match status" value="1"/>
</dbReference>
<dbReference type="InterPro" id="IPR014757">
    <property type="entry name" value="Tscrpt_reg_IclR_C"/>
</dbReference>
<dbReference type="Gene3D" id="1.10.10.10">
    <property type="entry name" value="Winged helix-like DNA-binding domain superfamily/Winged helix DNA-binding domain"/>
    <property type="match status" value="1"/>
</dbReference>
<dbReference type="GO" id="GO:0003677">
    <property type="term" value="F:DNA binding"/>
    <property type="evidence" value="ECO:0007669"/>
    <property type="project" value="UniProtKB-KW"/>
</dbReference>
<dbReference type="SUPFAM" id="SSF55781">
    <property type="entry name" value="GAF domain-like"/>
    <property type="match status" value="1"/>
</dbReference>
<dbReference type="Gene3D" id="3.30.450.40">
    <property type="match status" value="1"/>
</dbReference>
<sequence>MGSPKTIATIEKAFGVVEELARMDGGRATDLADRLEMPISTVYDHLTTLEQLEYVVEREDGYHPSMRFLKLGAERRSKLGLYGSAAAEVAGLADETGELASLMIEEHDRGVVLSLEEGDRAIDPHNFVGIRMPLHTTALGKAILAHLPAERRASILDRYGDKKLTERTITDRETLESQLERVAEQGYAVDRGELIVGVLCVATPIVDTDDRVHGSICVCGPISRLREADAFERIKDAVLQAGNVIEVNLGYSAL</sequence>